<proteinExistence type="predicted"/>
<dbReference type="Proteomes" id="UP000266673">
    <property type="component" value="Unassembled WGS sequence"/>
</dbReference>
<protein>
    <recommendedName>
        <fullName evidence="1">F-box domain-containing protein</fullName>
    </recommendedName>
</protein>
<evidence type="ECO:0000313" key="3">
    <source>
        <dbReference type="Proteomes" id="UP000266673"/>
    </source>
</evidence>
<dbReference type="SUPFAM" id="SSF81383">
    <property type="entry name" value="F-box domain"/>
    <property type="match status" value="1"/>
</dbReference>
<name>A0A397VF38_9GLOM</name>
<dbReference type="OrthoDB" id="2351154at2759"/>
<feature type="domain" description="F-box" evidence="1">
    <location>
        <begin position="11"/>
        <end position="52"/>
    </location>
</feature>
<accession>A0A397VF38</accession>
<evidence type="ECO:0000313" key="2">
    <source>
        <dbReference type="EMBL" id="RIB20408.1"/>
    </source>
</evidence>
<reference evidence="2 3" key="1">
    <citation type="submission" date="2018-06" db="EMBL/GenBank/DDBJ databases">
        <title>Comparative genomics reveals the genomic features of Rhizophagus irregularis, R. cerebriforme, R. diaphanum and Gigaspora rosea, and their symbiotic lifestyle signature.</title>
        <authorList>
            <person name="Morin E."/>
            <person name="San Clemente H."/>
            <person name="Chen E.C.H."/>
            <person name="De La Providencia I."/>
            <person name="Hainaut M."/>
            <person name="Kuo A."/>
            <person name="Kohler A."/>
            <person name="Murat C."/>
            <person name="Tang N."/>
            <person name="Roy S."/>
            <person name="Loubradou J."/>
            <person name="Henrissat B."/>
            <person name="Grigoriev I.V."/>
            <person name="Corradi N."/>
            <person name="Roux C."/>
            <person name="Martin F.M."/>
        </authorList>
    </citation>
    <scope>NUCLEOTIDE SEQUENCE [LARGE SCALE GENOMIC DNA]</scope>
    <source>
        <strain evidence="2 3">DAOM 194757</strain>
    </source>
</reference>
<dbReference type="Pfam" id="PF12937">
    <property type="entry name" value="F-box-like"/>
    <property type="match status" value="1"/>
</dbReference>
<sequence>MASKILMGNMTELMENILSNLEDEIYSLYSCALVNRYWCKMSIPILWRDPFLFNRRRPLYISTYFSSLGEYEKIILKECGINEEFSKTIFDYARFLKALDLSRLCFQVENGSNSCLLIQIHLTTTD</sequence>
<dbReference type="InterPro" id="IPR001810">
    <property type="entry name" value="F-box_dom"/>
</dbReference>
<comment type="caution">
    <text evidence="2">The sequence shown here is derived from an EMBL/GenBank/DDBJ whole genome shotgun (WGS) entry which is preliminary data.</text>
</comment>
<gene>
    <name evidence="2" type="ORF">C2G38_1196015</name>
</gene>
<dbReference type="EMBL" id="QKWP01000418">
    <property type="protein sequence ID" value="RIB20408.1"/>
    <property type="molecule type" value="Genomic_DNA"/>
</dbReference>
<evidence type="ECO:0000259" key="1">
    <source>
        <dbReference type="Pfam" id="PF12937"/>
    </source>
</evidence>
<organism evidence="2 3">
    <name type="scientific">Gigaspora rosea</name>
    <dbReference type="NCBI Taxonomy" id="44941"/>
    <lineage>
        <taxon>Eukaryota</taxon>
        <taxon>Fungi</taxon>
        <taxon>Fungi incertae sedis</taxon>
        <taxon>Mucoromycota</taxon>
        <taxon>Glomeromycotina</taxon>
        <taxon>Glomeromycetes</taxon>
        <taxon>Diversisporales</taxon>
        <taxon>Gigasporaceae</taxon>
        <taxon>Gigaspora</taxon>
    </lineage>
</organism>
<keyword evidence="3" id="KW-1185">Reference proteome</keyword>
<dbReference type="InterPro" id="IPR036047">
    <property type="entry name" value="F-box-like_dom_sf"/>
</dbReference>
<dbReference type="AlphaFoldDB" id="A0A397VF38"/>